<evidence type="ECO:0000256" key="7">
    <source>
        <dbReference type="RuleBase" id="RU000589"/>
    </source>
</evidence>
<dbReference type="Pfam" id="PF04043">
    <property type="entry name" value="PMEI"/>
    <property type="match status" value="1"/>
</dbReference>
<dbReference type="PROSITE" id="PS00503">
    <property type="entry name" value="PECTINESTERASE_2"/>
    <property type="match status" value="1"/>
</dbReference>
<comment type="pathway">
    <text evidence="1 7">Glycan metabolism; pectin degradation; 2-dehydro-3-deoxy-D-gluconate from pectin: step 1/5.</text>
</comment>
<dbReference type="RefSeq" id="XP_010910881.1">
    <property type="nucleotide sequence ID" value="XM_010912579.1"/>
</dbReference>
<evidence type="ECO:0000256" key="3">
    <source>
        <dbReference type="ARBA" id="ARBA00007786"/>
    </source>
</evidence>
<dbReference type="OrthoDB" id="2019149at2759"/>
<dbReference type="GeneID" id="105036856"/>
<comment type="catalytic activity">
    <reaction evidence="7">
        <text>[(1-&gt;4)-alpha-D-galacturonosyl methyl ester](n) + n H2O = [(1-&gt;4)-alpha-D-galacturonosyl](n) + n methanol + n H(+)</text>
        <dbReference type="Rhea" id="RHEA:22380"/>
        <dbReference type="Rhea" id="RHEA-COMP:14570"/>
        <dbReference type="Rhea" id="RHEA-COMP:14573"/>
        <dbReference type="ChEBI" id="CHEBI:15377"/>
        <dbReference type="ChEBI" id="CHEBI:15378"/>
        <dbReference type="ChEBI" id="CHEBI:17790"/>
        <dbReference type="ChEBI" id="CHEBI:140522"/>
        <dbReference type="ChEBI" id="CHEBI:140523"/>
        <dbReference type="EC" id="3.1.1.11"/>
    </reaction>
</comment>
<dbReference type="GO" id="GO:0042545">
    <property type="term" value="P:cell wall modification"/>
    <property type="evidence" value="ECO:0007669"/>
    <property type="project" value="UniProtKB-UniRule"/>
</dbReference>
<gene>
    <name evidence="10" type="primary">LOC105036856</name>
</gene>
<evidence type="ECO:0000256" key="4">
    <source>
        <dbReference type="ARBA" id="ARBA00022801"/>
    </source>
</evidence>
<reference evidence="10" key="1">
    <citation type="submission" date="2025-08" db="UniProtKB">
        <authorList>
            <consortium name="RefSeq"/>
        </authorList>
    </citation>
    <scope>IDENTIFICATION</scope>
</reference>
<dbReference type="SMART" id="SM00856">
    <property type="entry name" value="PMEI"/>
    <property type="match status" value="1"/>
</dbReference>
<keyword evidence="9" id="KW-1185">Reference proteome</keyword>
<comment type="similarity">
    <text evidence="3">In the C-terminal section; belongs to the pectinesterase family.</text>
</comment>
<evidence type="ECO:0000313" key="9">
    <source>
        <dbReference type="Proteomes" id="UP000504607"/>
    </source>
</evidence>
<evidence type="ECO:0000256" key="2">
    <source>
        <dbReference type="ARBA" id="ARBA00006027"/>
    </source>
</evidence>
<evidence type="ECO:0000256" key="6">
    <source>
        <dbReference type="PROSITE-ProRule" id="PRU10040"/>
    </source>
</evidence>
<keyword evidence="7" id="KW-0732">Signal</keyword>
<organism evidence="9 10">
    <name type="scientific">Elaeis guineensis var. tenera</name>
    <name type="common">Oil palm</name>
    <dbReference type="NCBI Taxonomy" id="51953"/>
    <lineage>
        <taxon>Eukaryota</taxon>
        <taxon>Viridiplantae</taxon>
        <taxon>Streptophyta</taxon>
        <taxon>Embryophyta</taxon>
        <taxon>Tracheophyta</taxon>
        <taxon>Spermatophyta</taxon>
        <taxon>Magnoliopsida</taxon>
        <taxon>Liliopsida</taxon>
        <taxon>Arecaceae</taxon>
        <taxon>Arecoideae</taxon>
        <taxon>Cocoseae</taxon>
        <taxon>Elaeidinae</taxon>
        <taxon>Elaeis</taxon>
    </lineage>
</organism>
<dbReference type="SUPFAM" id="SSF101148">
    <property type="entry name" value="Plant invertase/pectin methylesterase inhibitor"/>
    <property type="match status" value="1"/>
</dbReference>
<evidence type="ECO:0000256" key="5">
    <source>
        <dbReference type="ARBA" id="ARBA00023085"/>
    </source>
</evidence>
<dbReference type="Gene3D" id="1.20.140.40">
    <property type="entry name" value="Invertase/pectin methylesterase inhibitor family protein"/>
    <property type="match status" value="1"/>
</dbReference>
<evidence type="ECO:0000256" key="1">
    <source>
        <dbReference type="ARBA" id="ARBA00005184"/>
    </source>
</evidence>
<comment type="similarity">
    <text evidence="2">In the N-terminal section; belongs to the PMEI family.</text>
</comment>
<dbReference type="CDD" id="cd15798">
    <property type="entry name" value="PMEI-like_3"/>
    <property type="match status" value="1"/>
</dbReference>
<dbReference type="Proteomes" id="UP000504607">
    <property type="component" value="Unplaced"/>
</dbReference>
<dbReference type="GO" id="GO:0004857">
    <property type="term" value="F:enzyme inhibitor activity"/>
    <property type="evidence" value="ECO:0007669"/>
    <property type="project" value="InterPro"/>
</dbReference>
<dbReference type="AlphaFoldDB" id="A0A6I9QJY0"/>
<dbReference type="Pfam" id="PF01095">
    <property type="entry name" value="Pectinesterase"/>
    <property type="match status" value="1"/>
</dbReference>
<feature type="chain" id="PRO_5027136891" description="Pectinesterase" evidence="7">
    <location>
        <begin position="23"/>
        <end position="515"/>
    </location>
</feature>
<dbReference type="InterPro" id="IPR033131">
    <property type="entry name" value="Pectinesterase_Asp_AS"/>
</dbReference>
<dbReference type="InterPro" id="IPR006501">
    <property type="entry name" value="Pectinesterase_inhib_dom"/>
</dbReference>
<dbReference type="FunFam" id="2.160.20.10:FF:000001">
    <property type="entry name" value="Pectinesterase"/>
    <property type="match status" value="1"/>
</dbReference>
<dbReference type="InParanoid" id="A0A6I9QJY0"/>
<feature type="domain" description="Pectinesterase inhibitor" evidence="8">
    <location>
        <begin position="20"/>
        <end position="164"/>
    </location>
</feature>
<feature type="active site" evidence="6">
    <location>
        <position position="353"/>
    </location>
</feature>
<dbReference type="GO" id="GO:0045490">
    <property type="term" value="P:pectin catabolic process"/>
    <property type="evidence" value="ECO:0007669"/>
    <property type="project" value="UniProtKB-UniRule"/>
</dbReference>
<dbReference type="InterPro" id="IPR012334">
    <property type="entry name" value="Pectin_lyas_fold"/>
</dbReference>
<dbReference type="Gene3D" id="2.160.20.10">
    <property type="entry name" value="Single-stranded right-handed beta-helix, Pectin lyase-like"/>
    <property type="match status" value="1"/>
</dbReference>
<name>A0A6I9QJY0_ELAGV</name>
<proteinExistence type="inferred from homology"/>
<evidence type="ECO:0000313" key="10">
    <source>
        <dbReference type="RefSeq" id="XP_010910881.1"/>
    </source>
</evidence>
<dbReference type="KEGG" id="egu:105036856"/>
<dbReference type="EC" id="3.1.1.11" evidence="7"/>
<feature type="signal peptide" evidence="7">
    <location>
        <begin position="1"/>
        <end position="22"/>
    </location>
</feature>
<dbReference type="PANTHER" id="PTHR31707">
    <property type="entry name" value="PECTINESTERASE"/>
    <property type="match status" value="1"/>
</dbReference>
<protein>
    <recommendedName>
        <fullName evidence="7">Pectinesterase</fullName>
        <ecNumber evidence="7">3.1.1.11</ecNumber>
    </recommendedName>
</protein>
<dbReference type="InterPro" id="IPR035513">
    <property type="entry name" value="Invertase/methylesterase_inhib"/>
</dbReference>
<dbReference type="UniPathway" id="UPA00545">
    <property type="reaction ID" value="UER00823"/>
</dbReference>
<keyword evidence="4 7" id="KW-0378">Hydrolase</keyword>
<dbReference type="NCBIfam" id="TIGR01614">
    <property type="entry name" value="PME_inhib"/>
    <property type="match status" value="1"/>
</dbReference>
<sequence length="515" mass="55681">MAKLIANFFALSLIMAINVATSNPILSCSETPYPYVCSSVVNTSPLIAQAKTQSGFRNLALLAALDRAVRAHELASAMDISSLDEPLKAAWADCLEVCQDTIGNLNSSMSSSSYDDAQTWLSAAMANQQTCRNGFIELGSSFPLDSLPFMSHNISELLSNSLAINKAMAPAKSGGNRGLLLDGFPNWLSASDRKFLQSSAINADLVVAKDGSGDYDTISAAIAAASKQSNGTSRFVIHVKAGVYNENIDTSMKNLTIIGDGINATIVTGSKNVKDGSTTFRSATFAVTGDGFIARGMTFQNTAGPEKYQAVAFRSSSDLSVYYQCSFEGYQDTLYVHSKQQFYRNCNIYGTIDFIFGDATVVFQNCNIYVRKPMTGQKNTVTAQGRTDERTDTGISIHDSVVTAAPDLKPVQSSFQTYLGRPWKKYSRTVYMKTFLDSLIDPAGWLEWDGDFALKTLYYGEYMNTGAGADTSQRVTWPGYHVITSAAEASQFTVGNFLSGNSWIPATGVPYTPGL</sequence>
<evidence type="ECO:0000259" key="8">
    <source>
        <dbReference type="SMART" id="SM00856"/>
    </source>
</evidence>
<keyword evidence="5 7" id="KW-0063">Aspartyl esterase</keyword>
<dbReference type="SUPFAM" id="SSF51126">
    <property type="entry name" value="Pectin lyase-like"/>
    <property type="match status" value="1"/>
</dbReference>
<dbReference type="InterPro" id="IPR000070">
    <property type="entry name" value="Pectinesterase_cat"/>
</dbReference>
<dbReference type="InterPro" id="IPR011050">
    <property type="entry name" value="Pectin_lyase_fold/virulence"/>
</dbReference>
<accession>A0A6I9QJY0</accession>
<dbReference type="GO" id="GO:0030599">
    <property type="term" value="F:pectinesterase activity"/>
    <property type="evidence" value="ECO:0007669"/>
    <property type="project" value="UniProtKB-UniRule"/>
</dbReference>